<comment type="catalytic activity">
    <reaction evidence="25">
        <text>[GlcNAc-(1-&gt;4)-Mur2Ac(oyl-L-Ala-gamma-D-Glu-L-Lys-D-Ala-D-Ala)](n)-di-trans,octa-cis-undecaprenyl diphosphate + beta-D-GlcNAc-(1-&gt;4)-Mur2Ac(oyl-L-Ala-gamma-D-Glu-L-Lys-D-Ala-D-Ala)-di-trans,octa-cis-undecaprenyl diphosphate = [GlcNAc-(1-&gt;4)-Mur2Ac(oyl-L-Ala-gamma-D-Glu-L-Lys-D-Ala-D-Ala)](n+1)-di-trans,octa-cis-undecaprenyl diphosphate + di-trans,octa-cis-undecaprenyl diphosphate + H(+)</text>
        <dbReference type="Rhea" id="RHEA:23708"/>
        <dbReference type="Rhea" id="RHEA-COMP:9602"/>
        <dbReference type="Rhea" id="RHEA-COMP:9603"/>
        <dbReference type="ChEBI" id="CHEBI:15378"/>
        <dbReference type="ChEBI" id="CHEBI:58405"/>
        <dbReference type="ChEBI" id="CHEBI:60033"/>
        <dbReference type="ChEBI" id="CHEBI:78435"/>
        <dbReference type="EC" id="2.4.99.28"/>
    </reaction>
</comment>
<reference evidence="32 33" key="3">
    <citation type="journal article" name="Genome Announc.">
        <title>Improved Draft Genome Sequence of Clostridium pasteurianum Strain ATCC 6013 (DSM 525) Using a Hybrid Next-Generation Sequencing Approach.</title>
        <authorList>
            <person name="Pyne M.E."/>
            <person name="Utturkar S."/>
            <person name="Brown S.D."/>
            <person name="Moo-Young M."/>
            <person name="Chung D.A."/>
            <person name="Chou C.P."/>
        </authorList>
    </citation>
    <scope>NUCLEOTIDE SEQUENCE [LARGE SCALE GENOMIC DNA]</scope>
    <source>
        <strain evidence="32 33">ATCC 6013</strain>
    </source>
</reference>
<dbReference type="UniPathway" id="UPA00219"/>
<dbReference type="PATRIC" id="fig|1262449.3.peg.1563"/>
<evidence type="ECO:0000256" key="7">
    <source>
        <dbReference type="ARBA" id="ARBA00018638"/>
    </source>
</evidence>
<keyword evidence="22" id="KW-0961">Cell wall biogenesis/degradation</keyword>
<dbReference type="GO" id="GO:0009002">
    <property type="term" value="F:serine-type D-Ala-D-Ala carboxypeptidase activity"/>
    <property type="evidence" value="ECO:0007669"/>
    <property type="project" value="UniProtKB-EC"/>
</dbReference>
<evidence type="ECO:0000256" key="3">
    <source>
        <dbReference type="ARBA" id="ARBA00004752"/>
    </source>
</evidence>
<comment type="similarity">
    <text evidence="4">In the C-terminal section; belongs to the transpeptidase family.</text>
</comment>
<keyword evidence="21" id="KW-0511">Multifunctional enzyme</keyword>
<dbReference type="eggNOG" id="COG0744">
    <property type="taxonomic scope" value="Bacteria"/>
</dbReference>
<dbReference type="NCBIfam" id="TIGR02074">
    <property type="entry name" value="PBP_1a_fam"/>
    <property type="match status" value="1"/>
</dbReference>
<evidence type="ECO:0000256" key="21">
    <source>
        <dbReference type="ARBA" id="ARBA00023268"/>
    </source>
</evidence>
<evidence type="ECO:0000256" key="11">
    <source>
        <dbReference type="ARBA" id="ARBA00022676"/>
    </source>
</evidence>
<sequence>MANTTGSGATTTKKKKTNKRKTDKKKNPVLKAFKIFFITLLCAIVIGSVAALGMGLAIIKTAPALDVNGTILNLDQPSVLYDDKNQIMDTVITTQKRTIINLDSVPKNLTNAFISIEDQRFYQHKGIDVKRIIGAMFINVKNKVLRERGGIQGASTITQELIKQRMFLADSLQNRISWRRKIQEAYLATELEKQLTKNEILEAYVNAIYLGGQANGVQAASKQYFDKDVKDLNLIECAFIAGLPQSPSAYYPFSPAAQKNPSIYINRTKTVLQQMHDNNYINDADYSNALNDLDSGKLKFHQTKNTSTYTYQWFSSAAVEQVKNDLKSQYSYTDEQVNNLISDGGLKIYTSMDRNLQDSTQTILNNDASFGFTSRTDSRGIVEPQAAATLVNYRTGEVKALVGGRGAQPIGSYNRAYGSNFKQAVGSTIKPLTVYAPALEEKLITPATIVEDSPLSASVSSKYSGYQPNNDDYKYNGPTTIRDAIKRSVNIVAVKIEDKLGISTGAAYGEKFGLQLSSIDKGSIAALSLGELNPGSNTTTMASAYGTFGNSGLYIPPRLYTKVVDKNGNNVLENSASPRKVISPQTAYIMYDLLKGPLTRGGTGTAANFGDMPAAGKTGTSTKGKNVWFCGLTPYYSGAVWIGNDNQQSAPPAGSSTSAKVWGLIMKEATKNLPVKDLQRPAGIEDYNVNAADGKLMNNGGYSELFLDGTAPTEYSKPSTPETKKDDVNTPVEDKSKDKNNNNTNSTNSTNTNSTNNTNNNGTINSTDKQNTSGNKNTTNAGNSTNSRNNTNGNTTQQTNQNSNSQNGNSSNTGENKGTDNNAETTNSNVNKNTPNN</sequence>
<evidence type="ECO:0000256" key="19">
    <source>
        <dbReference type="ARBA" id="ARBA00023136"/>
    </source>
</evidence>
<feature type="compositionally biased region" description="Basic residues" evidence="27">
    <location>
        <begin position="12"/>
        <end position="23"/>
    </location>
</feature>
<reference evidence="32" key="2">
    <citation type="submission" date="2015-10" db="EMBL/GenBank/DDBJ databases">
        <title>Improved Draft Genome Sequence of Clostridium pasteurianum Strain ATCC 6013 (DSM 525) Using a Hybrid Next-Generation Sequencing Approach.</title>
        <authorList>
            <person name="Pyne M.E."/>
            <person name="Utturkar S.M."/>
            <person name="Brown S.D."/>
            <person name="Moo-Young M."/>
            <person name="Chung D.A."/>
            <person name="Chou P.C."/>
        </authorList>
    </citation>
    <scope>NUCLEOTIDE SEQUENCE</scope>
    <source>
        <strain evidence="32">ATCC 6013</strain>
    </source>
</reference>
<feature type="region of interest" description="Disordered" evidence="27">
    <location>
        <begin position="1"/>
        <end position="23"/>
    </location>
</feature>
<evidence type="ECO:0000256" key="18">
    <source>
        <dbReference type="ARBA" id="ARBA00022989"/>
    </source>
</evidence>
<evidence type="ECO:0000313" key="31">
    <source>
        <dbReference type="EMBL" id="AJA51786.1"/>
    </source>
</evidence>
<feature type="compositionally biased region" description="Basic and acidic residues" evidence="27">
    <location>
        <begin position="722"/>
        <end position="740"/>
    </location>
</feature>
<keyword evidence="13 28" id="KW-0812">Transmembrane</keyword>
<feature type="transmembrane region" description="Helical" evidence="28">
    <location>
        <begin position="35"/>
        <end position="59"/>
    </location>
</feature>
<evidence type="ECO:0000256" key="27">
    <source>
        <dbReference type="SAM" id="MobiDB-lite"/>
    </source>
</evidence>
<evidence type="ECO:0000256" key="10">
    <source>
        <dbReference type="ARBA" id="ARBA00022670"/>
    </source>
</evidence>
<keyword evidence="12 31" id="KW-0808">Transferase</keyword>
<feature type="compositionally biased region" description="Low complexity" evidence="27">
    <location>
        <begin position="741"/>
        <end position="816"/>
    </location>
</feature>
<evidence type="ECO:0000256" key="26">
    <source>
        <dbReference type="ARBA" id="ARBA00060592"/>
    </source>
</evidence>
<comment type="pathway">
    <text evidence="26">Glycan biosynthesis.</text>
</comment>
<dbReference type="GO" id="GO:0008360">
    <property type="term" value="P:regulation of cell shape"/>
    <property type="evidence" value="ECO:0007669"/>
    <property type="project" value="UniProtKB-KW"/>
</dbReference>
<keyword evidence="14 31" id="KW-0378">Hydrolase</keyword>
<keyword evidence="16" id="KW-0735">Signal-anchor</keyword>
<evidence type="ECO:0000256" key="28">
    <source>
        <dbReference type="SAM" id="Phobius"/>
    </source>
</evidence>
<dbReference type="SUPFAM" id="SSF53955">
    <property type="entry name" value="Lysozyme-like"/>
    <property type="match status" value="1"/>
</dbReference>
<dbReference type="GO" id="GO:0008658">
    <property type="term" value="F:penicillin binding"/>
    <property type="evidence" value="ECO:0007669"/>
    <property type="project" value="InterPro"/>
</dbReference>
<dbReference type="GO" id="GO:0008955">
    <property type="term" value="F:peptidoglycan glycosyltransferase activity"/>
    <property type="evidence" value="ECO:0007669"/>
    <property type="project" value="UniProtKB-EC"/>
</dbReference>
<comment type="catalytic activity">
    <reaction evidence="23">
        <text>Preferential cleavage: (Ac)2-L-Lys-D-Ala-|-D-Ala. Also transpeptidation of peptidyl-alanyl moieties that are N-acyl substituents of D-alanine.</text>
        <dbReference type="EC" id="3.4.16.4"/>
    </reaction>
</comment>
<keyword evidence="15" id="KW-0133">Cell shape</keyword>
<keyword evidence="34" id="KW-1185">Reference proteome</keyword>
<dbReference type="InterPro" id="IPR001460">
    <property type="entry name" value="PCN-bd_Tpept"/>
</dbReference>
<dbReference type="PANTHER" id="PTHR32282">
    <property type="entry name" value="BINDING PROTEIN TRANSPEPTIDASE, PUTATIVE-RELATED"/>
    <property type="match status" value="1"/>
</dbReference>
<organism evidence="31 34">
    <name type="scientific">Clostridium pasteurianum DSM 525 = ATCC 6013</name>
    <dbReference type="NCBI Taxonomy" id="1262449"/>
    <lineage>
        <taxon>Bacteria</taxon>
        <taxon>Bacillati</taxon>
        <taxon>Bacillota</taxon>
        <taxon>Clostridia</taxon>
        <taxon>Eubacteriales</taxon>
        <taxon>Clostridiaceae</taxon>
        <taxon>Clostridium</taxon>
    </lineage>
</organism>
<keyword evidence="10" id="KW-0645">Protease</keyword>
<comment type="subcellular location">
    <subcellularLocation>
        <location evidence="2">Cell membrane</location>
        <topology evidence="2">Single-pass type II membrane protein</topology>
    </subcellularLocation>
</comment>
<dbReference type="PANTHER" id="PTHR32282:SF11">
    <property type="entry name" value="PENICILLIN-BINDING PROTEIN 1B"/>
    <property type="match status" value="1"/>
</dbReference>
<comment type="pathway">
    <text evidence="3">Cell wall biogenesis; peptidoglycan biosynthesis.</text>
</comment>
<evidence type="ECO:0000256" key="9">
    <source>
        <dbReference type="ARBA" id="ARBA00022645"/>
    </source>
</evidence>
<evidence type="ECO:0000256" key="4">
    <source>
        <dbReference type="ARBA" id="ARBA00007090"/>
    </source>
</evidence>
<dbReference type="SUPFAM" id="SSF56601">
    <property type="entry name" value="beta-lactamase/transpeptidase-like"/>
    <property type="match status" value="1"/>
</dbReference>
<evidence type="ECO:0000313" key="32">
    <source>
        <dbReference type="EMBL" id="KRU12206.1"/>
    </source>
</evidence>
<evidence type="ECO:0000256" key="12">
    <source>
        <dbReference type="ARBA" id="ARBA00022679"/>
    </source>
</evidence>
<dbReference type="EC" id="2.4.99.28" evidence="24"/>
<comment type="similarity">
    <text evidence="5">In the N-terminal section; belongs to the glycosyltransferase 51 family.</text>
</comment>
<dbReference type="EMBL" id="CP009268">
    <property type="protein sequence ID" value="AJA51786.1"/>
    <property type="molecule type" value="Genomic_DNA"/>
</dbReference>
<evidence type="ECO:0000256" key="23">
    <source>
        <dbReference type="ARBA" id="ARBA00034000"/>
    </source>
</evidence>
<evidence type="ECO:0000259" key="29">
    <source>
        <dbReference type="Pfam" id="PF00905"/>
    </source>
</evidence>
<keyword evidence="8" id="KW-1003">Cell membrane</keyword>
<evidence type="ECO:0000256" key="24">
    <source>
        <dbReference type="ARBA" id="ARBA00044770"/>
    </source>
</evidence>
<dbReference type="GO" id="GO:0005886">
    <property type="term" value="C:plasma membrane"/>
    <property type="evidence" value="ECO:0007669"/>
    <property type="project" value="UniProtKB-SubCell"/>
</dbReference>
<dbReference type="GO" id="GO:0009252">
    <property type="term" value="P:peptidoglycan biosynthetic process"/>
    <property type="evidence" value="ECO:0007669"/>
    <property type="project" value="UniProtKB-UniPathway"/>
</dbReference>
<gene>
    <name evidence="31" type="primary">pbpA1</name>
    <name evidence="31" type="ORF">CLPA_c17280</name>
    <name evidence="32" type="ORF">CP6013_01453</name>
</gene>
<dbReference type="Gene3D" id="1.10.3810.10">
    <property type="entry name" value="Biosynthetic peptidoglycan transglycosylase-like"/>
    <property type="match status" value="1"/>
</dbReference>
<keyword evidence="20" id="KW-0046">Antibiotic resistance</keyword>
<dbReference type="InterPro" id="IPR050396">
    <property type="entry name" value="Glycosyltr_51/Transpeptidase"/>
</dbReference>
<dbReference type="AlphaFoldDB" id="A0A0H3J7A8"/>
<evidence type="ECO:0000256" key="25">
    <source>
        <dbReference type="ARBA" id="ARBA00049902"/>
    </source>
</evidence>
<comment type="function">
    <text evidence="1">Cell wall formation. Synthesis of cross-linked peptidoglycan from the lipid intermediates. The enzyme has a penicillin-insensitive transglycosylase N-terminal domain (formation of linear glycan strands) and a penicillin-sensitive transpeptidase C-terminal domain (cross-linking of the peptide subunits).</text>
</comment>
<protein>
    <recommendedName>
        <fullName evidence="7">Penicillin-binding protein 1A</fullName>
        <ecNumber evidence="24">2.4.99.28</ecNumber>
        <ecNumber evidence="6">3.4.16.4</ecNumber>
    </recommendedName>
</protein>
<dbReference type="EC" id="3.4.16.4" evidence="6"/>
<evidence type="ECO:0000256" key="2">
    <source>
        <dbReference type="ARBA" id="ARBA00004401"/>
    </source>
</evidence>
<dbReference type="KEGG" id="cpat:CLPA_c17280"/>
<evidence type="ECO:0000256" key="17">
    <source>
        <dbReference type="ARBA" id="ARBA00022984"/>
    </source>
</evidence>
<accession>A0A0H3J7A8</accession>
<dbReference type="InterPro" id="IPR001264">
    <property type="entry name" value="Glyco_trans_51"/>
</dbReference>
<dbReference type="Gene3D" id="3.40.710.10">
    <property type="entry name" value="DD-peptidase/beta-lactamase superfamily"/>
    <property type="match status" value="1"/>
</dbReference>
<dbReference type="Proteomes" id="UP000030905">
    <property type="component" value="Chromosome"/>
</dbReference>
<evidence type="ECO:0000256" key="5">
    <source>
        <dbReference type="ARBA" id="ARBA00007739"/>
    </source>
</evidence>
<evidence type="ECO:0000313" key="33">
    <source>
        <dbReference type="Proteomes" id="UP000028042"/>
    </source>
</evidence>
<dbReference type="KEGG" id="cpae:CPAST_c17280"/>
<evidence type="ECO:0000256" key="8">
    <source>
        <dbReference type="ARBA" id="ARBA00022475"/>
    </source>
</evidence>
<evidence type="ECO:0000256" key="6">
    <source>
        <dbReference type="ARBA" id="ARBA00012448"/>
    </source>
</evidence>
<dbReference type="Proteomes" id="UP000028042">
    <property type="component" value="Unassembled WGS sequence"/>
</dbReference>
<keyword evidence="19 28" id="KW-0472">Membrane</keyword>
<keyword evidence="17" id="KW-0573">Peptidoglycan synthesis</keyword>
<keyword evidence="9" id="KW-0121">Carboxypeptidase</keyword>
<proteinExistence type="inferred from homology"/>
<dbReference type="InterPro" id="IPR023346">
    <property type="entry name" value="Lysozyme-like_dom_sf"/>
</dbReference>
<dbReference type="EMBL" id="JPGY02000001">
    <property type="protein sequence ID" value="KRU12206.1"/>
    <property type="molecule type" value="Genomic_DNA"/>
</dbReference>
<evidence type="ECO:0000256" key="13">
    <source>
        <dbReference type="ARBA" id="ARBA00022692"/>
    </source>
</evidence>
<evidence type="ECO:0000256" key="15">
    <source>
        <dbReference type="ARBA" id="ARBA00022960"/>
    </source>
</evidence>
<keyword evidence="11 31" id="KW-0328">Glycosyltransferase</keyword>
<feature type="domain" description="Glycosyl transferase family 51" evidence="30">
    <location>
        <begin position="87"/>
        <end position="276"/>
    </location>
</feature>
<evidence type="ECO:0000256" key="16">
    <source>
        <dbReference type="ARBA" id="ARBA00022968"/>
    </source>
</evidence>
<dbReference type="GO" id="GO:0006508">
    <property type="term" value="P:proteolysis"/>
    <property type="evidence" value="ECO:0007669"/>
    <property type="project" value="UniProtKB-KW"/>
</dbReference>
<dbReference type="RefSeq" id="WP_003443756.1">
    <property type="nucleotide sequence ID" value="NZ_ANZB01000004.1"/>
</dbReference>
<dbReference type="InterPro" id="IPR012338">
    <property type="entry name" value="Beta-lactam/transpept-like"/>
</dbReference>
<feature type="region of interest" description="Disordered" evidence="27">
    <location>
        <begin position="709"/>
        <end position="837"/>
    </location>
</feature>
<dbReference type="GO" id="GO:0071555">
    <property type="term" value="P:cell wall organization"/>
    <property type="evidence" value="ECO:0007669"/>
    <property type="project" value="UniProtKB-KW"/>
</dbReference>
<feature type="domain" description="Penicillin-binding protein transpeptidase" evidence="29">
    <location>
        <begin position="387"/>
        <end position="666"/>
    </location>
</feature>
<evidence type="ECO:0000256" key="1">
    <source>
        <dbReference type="ARBA" id="ARBA00002624"/>
    </source>
</evidence>
<dbReference type="InterPro" id="IPR036950">
    <property type="entry name" value="PBP_transglycosylase"/>
</dbReference>
<evidence type="ECO:0000256" key="14">
    <source>
        <dbReference type="ARBA" id="ARBA00022801"/>
    </source>
</evidence>
<evidence type="ECO:0000256" key="22">
    <source>
        <dbReference type="ARBA" id="ARBA00023316"/>
    </source>
</evidence>
<keyword evidence="18 28" id="KW-1133">Transmembrane helix</keyword>
<dbReference type="Pfam" id="PF00905">
    <property type="entry name" value="Transpeptidase"/>
    <property type="match status" value="1"/>
</dbReference>
<dbReference type="GO" id="GO:0046677">
    <property type="term" value="P:response to antibiotic"/>
    <property type="evidence" value="ECO:0007669"/>
    <property type="project" value="UniProtKB-KW"/>
</dbReference>
<evidence type="ECO:0000256" key="20">
    <source>
        <dbReference type="ARBA" id="ARBA00023251"/>
    </source>
</evidence>
<evidence type="ECO:0000259" key="30">
    <source>
        <dbReference type="Pfam" id="PF00912"/>
    </source>
</evidence>
<dbReference type="GeneID" id="93073890"/>
<dbReference type="FunFam" id="1.10.3810.10:FF:000001">
    <property type="entry name" value="Penicillin-binding protein 1A"/>
    <property type="match status" value="1"/>
</dbReference>
<feature type="compositionally biased region" description="Low complexity" evidence="27">
    <location>
        <begin position="825"/>
        <end position="837"/>
    </location>
</feature>
<dbReference type="Pfam" id="PF00912">
    <property type="entry name" value="Transgly"/>
    <property type="match status" value="1"/>
</dbReference>
<reference evidence="31 34" key="1">
    <citation type="journal article" date="2015" name="Genome Announc.">
        <title>Complete Genome Sequence of the Nitrogen-Fixing and Solvent-Producing Clostridium pasteurianum DSM 525.</title>
        <authorList>
            <person name="Poehlein A."/>
            <person name="Grosse-Honebrink A."/>
            <person name="Zhang Y."/>
            <person name="Minton N.P."/>
            <person name="Daniel R."/>
        </authorList>
    </citation>
    <scope>NUCLEOTIDE SEQUENCE [LARGE SCALE GENOMIC DNA]</scope>
    <source>
        <strain evidence="31">DSM 525</strain>
        <strain evidence="34">DSM 525 / ATCC 6013</strain>
    </source>
</reference>
<evidence type="ECO:0000313" key="34">
    <source>
        <dbReference type="Proteomes" id="UP000030905"/>
    </source>
</evidence>
<name>A0A0H3J7A8_CLOPA</name>
<dbReference type="GO" id="GO:0030288">
    <property type="term" value="C:outer membrane-bounded periplasmic space"/>
    <property type="evidence" value="ECO:0007669"/>
    <property type="project" value="TreeGrafter"/>
</dbReference>